<dbReference type="EMBL" id="VSRR010004450">
    <property type="protein sequence ID" value="MPC39717.1"/>
    <property type="molecule type" value="Genomic_DNA"/>
</dbReference>
<accession>A0A5B7F2I7</accession>
<dbReference type="Proteomes" id="UP000324222">
    <property type="component" value="Unassembled WGS sequence"/>
</dbReference>
<feature type="region of interest" description="Disordered" evidence="1">
    <location>
        <begin position="23"/>
        <end position="49"/>
    </location>
</feature>
<keyword evidence="3" id="KW-1185">Reference proteome</keyword>
<sequence>MFWKTQGQCCYLHANQANVGLPHPSPGASQCQVMYPSQSRPLPPSLPPNSHRCTQLSLCNPPSPTQHSSKTVRAHQHARRSIQSCRLFLPPKL</sequence>
<evidence type="ECO:0000313" key="2">
    <source>
        <dbReference type="EMBL" id="MPC39717.1"/>
    </source>
</evidence>
<evidence type="ECO:0000256" key="1">
    <source>
        <dbReference type="SAM" id="MobiDB-lite"/>
    </source>
</evidence>
<name>A0A5B7F2I7_PORTR</name>
<gene>
    <name evidence="2" type="ORF">E2C01_033264</name>
</gene>
<evidence type="ECO:0000313" key="3">
    <source>
        <dbReference type="Proteomes" id="UP000324222"/>
    </source>
</evidence>
<reference evidence="2 3" key="1">
    <citation type="submission" date="2019-05" db="EMBL/GenBank/DDBJ databases">
        <title>Another draft genome of Portunus trituberculatus and its Hox gene families provides insights of decapod evolution.</title>
        <authorList>
            <person name="Jeong J.-H."/>
            <person name="Song I."/>
            <person name="Kim S."/>
            <person name="Choi T."/>
            <person name="Kim D."/>
            <person name="Ryu S."/>
            <person name="Kim W."/>
        </authorList>
    </citation>
    <scope>NUCLEOTIDE SEQUENCE [LARGE SCALE GENOMIC DNA]</scope>
    <source>
        <tissue evidence="2">Muscle</tissue>
    </source>
</reference>
<protein>
    <submittedName>
        <fullName evidence="2">Uncharacterized protein</fullName>
    </submittedName>
</protein>
<dbReference type="AlphaFoldDB" id="A0A5B7F2I7"/>
<proteinExistence type="predicted"/>
<organism evidence="2 3">
    <name type="scientific">Portunus trituberculatus</name>
    <name type="common">Swimming crab</name>
    <name type="synonym">Neptunus trituberculatus</name>
    <dbReference type="NCBI Taxonomy" id="210409"/>
    <lineage>
        <taxon>Eukaryota</taxon>
        <taxon>Metazoa</taxon>
        <taxon>Ecdysozoa</taxon>
        <taxon>Arthropoda</taxon>
        <taxon>Crustacea</taxon>
        <taxon>Multicrustacea</taxon>
        <taxon>Malacostraca</taxon>
        <taxon>Eumalacostraca</taxon>
        <taxon>Eucarida</taxon>
        <taxon>Decapoda</taxon>
        <taxon>Pleocyemata</taxon>
        <taxon>Brachyura</taxon>
        <taxon>Eubrachyura</taxon>
        <taxon>Portunoidea</taxon>
        <taxon>Portunidae</taxon>
        <taxon>Portuninae</taxon>
        <taxon>Portunus</taxon>
    </lineage>
</organism>
<comment type="caution">
    <text evidence="2">The sequence shown here is derived from an EMBL/GenBank/DDBJ whole genome shotgun (WGS) entry which is preliminary data.</text>
</comment>